<reference evidence="2" key="1">
    <citation type="submission" date="2016-06" db="EMBL/GenBank/DDBJ databases">
        <title>Parallel loss of symbiosis genes in relatives of nitrogen-fixing non-legume Parasponia.</title>
        <authorList>
            <person name="Van Velzen R."/>
            <person name="Holmer R."/>
            <person name="Bu F."/>
            <person name="Rutten L."/>
            <person name="Van Zeijl A."/>
            <person name="Liu W."/>
            <person name="Santuari L."/>
            <person name="Cao Q."/>
            <person name="Sharma T."/>
            <person name="Shen D."/>
            <person name="Roswanjaya Y."/>
            <person name="Wardhani T."/>
            <person name="Kalhor M.S."/>
            <person name="Jansen J."/>
            <person name="Van den Hoogen J."/>
            <person name="Gungor B."/>
            <person name="Hartog M."/>
            <person name="Hontelez J."/>
            <person name="Verver J."/>
            <person name="Yang W.-C."/>
            <person name="Schijlen E."/>
            <person name="Repin R."/>
            <person name="Schilthuizen M."/>
            <person name="Schranz E."/>
            <person name="Heidstra R."/>
            <person name="Miyata K."/>
            <person name="Fedorova E."/>
            <person name="Kohlen W."/>
            <person name="Bisseling T."/>
            <person name="Smit S."/>
            <person name="Geurts R."/>
        </authorList>
    </citation>
    <scope>NUCLEOTIDE SEQUENCE [LARGE SCALE GENOMIC DNA]</scope>
    <source>
        <strain evidence="2">cv. RG33-2</strain>
    </source>
</reference>
<dbReference type="InParanoid" id="A0A2P5CNN1"/>
<evidence type="ECO:0000313" key="2">
    <source>
        <dbReference type="Proteomes" id="UP000237000"/>
    </source>
</evidence>
<proteinExistence type="predicted"/>
<keyword evidence="2" id="KW-1185">Reference proteome</keyword>
<dbReference type="AlphaFoldDB" id="A0A2P5CNN1"/>
<protein>
    <submittedName>
        <fullName evidence="1">Uncharacterized protein</fullName>
    </submittedName>
</protein>
<sequence>MVDVGDELGDGETNSETGLIELSRRAESTDSWRRWSQLHKFWCLRRWWITQVFEETTWCSVCSVVSASVTGSVSVLS</sequence>
<evidence type="ECO:0000313" key="1">
    <source>
        <dbReference type="EMBL" id="PON62659.1"/>
    </source>
</evidence>
<accession>A0A2P5CNN1</accession>
<organism evidence="1 2">
    <name type="scientific">Trema orientale</name>
    <name type="common">Charcoal tree</name>
    <name type="synonym">Celtis orientalis</name>
    <dbReference type="NCBI Taxonomy" id="63057"/>
    <lineage>
        <taxon>Eukaryota</taxon>
        <taxon>Viridiplantae</taxon>
        <taxon>Streptophyta</taxon>
        <taxon>Embryophyta</taxon>
        <taxon>Tracheophyta</taxon>
        <taxon>Spermatophyta</taxon>
        <taxon>Magnoliopsida</taxon>
        <taxon>eudicotyledons</taxon>
        <taxon>Gunneridae</taxon>
        <taxon>Pentapetalae</taxon>
        <taxon>rosids</taxon>
        <taxon>fabids</taxon>
        <taxon>Rosales</taxon>
        <taxon>Cannabaceae</taxon>
        <taxon>Trema</taxon>
    </lineage>
</organism>
<comment type="caution">
    <text evidence="1">The sequence shown here is derived from an EMBL/GenBank/DDBJ whole genome shotgun (WGS) entry which is preliminary data.</text>
</comment>
<name>A0A2P5CNN1_TREOI</name>
<gene>
    <name evidence="1" type="ORF">TorRG33x02_278280</name>
</gene>
<dbReference type="Proteomes" id="UP000237000">
    <property type="component" value="Unassembled WGS sequence"/>
</dbReference>
<dbReference type="EMBL" id="JXTC01000344">
    <property type="protein sequence ID" value="PON62659.1"/>
    <property type="molecule type" value="Genomic_DNA"/>
</dbReference>